<feature type="coiled-coil region" evidence="4">
    <location>
        <begin position="268"/>
        <end position="299"/>
    </location>
</feature>
<dbReference type="InterPro" id="IPR018038">
    <property type="entry name" value="Ribosomal_uL30_CS"/>
</dbReference>
<protein>
    <submittedName>
        <fullName evidence="8">60S ribosomal protein L7-2</fullName>
    </submittedName>
</protein>
<feature type="domain" description="Large ribosomal subunit protein uL30 N-terminal eukaryotes" evidence="7">
    <location>
        <begin position="235"/>
        <end position="305"/>
    </location>
</feature>
<evidence type="ECO:0000256" key="2">
    <source>
        <dbReference type="ARBA" id="ARBA00022980"/>
    </source>
</evidence>
<evidence type="ECO:0000259" key="6">
    <source>
        <dbReference type="Pfam" id="PF00327"/>
    </source>
</evidence>
<feature type="region of interest" description="Disordered" evidence="5">
    <location>
        <begin position="155"/>
        <end position="189"/>
    </location>
</feature>
<comment type="similarity">
    <text evidence="1">Belongs to the universal ribosomal protein uL30 family.</text>
</comment>
<dbReference type="Pfam" id="PF00327">
    <property type="entry name" value="Ribosomal_L30"/>
    <property type="match status" value="1"/>
</dbReference>
<sequence length="469" mass="52091">MEANKERKEQTEKQRCDEDPMAKAREVVREAVIGKTRDYGEADNEQNRAPANAQQPEDIERERGGGADEEEASGGGGDDKAREGANLGQLGRVREGQGWIWAAELGRAGRVAGVRVWGRGGSVAGASGGAGGGWIWAGGTGEGRVAGEGLERGWPARGDGVGGGARGPEVAAASGGRRSEGKKTFSEPLTRNPSELVPISLVFDILNADNTFGFLFSKFVVILEMGEEVKGSVIVPESVLKKQKRAEEWALVKSKEVEVAKKKKVETRKLICQKARQYAKEYEEQEKELIHLKREARLKGGFYVNPEAKLLFIIRIRGINAMHPRTKKILQLLRLRQIFNGVFLKVNKATVNMLHRVEPYVTYGYPNLKSVRELIYKRGYGKVDKQRIALTDNSIIEQVLGKYGIICMEDLIHEIMTVGPHFKEANNFLWPFQLKAPLGGLKKKRNHYVEGGDAGNREDYINELIRRMN</sequence>
<dbReference type="SUPFAM" id="SSF55129">
    <property type="entry name" value="Ribosomal protein L30p/L7e"/>
    <property type="match status" value="1"/>
</dbReference>
<dbReference type="InterPro" id="IPR005998">
    <property type="entry name" value="Ribosomal_uL30_euk"/>
</dbReference>
<dbReference type="PANTHER" id="PTHR11524:SF16">
    <property type="entry name" value="LARGE RIBOSOMAL SUBUNIT PROTEIN UL30"/>
    <property type="match status" value="1"/>
</dbReference>
<keyword evidence="3" id="KW-0687">Ribonucleoprotein</keyword>
<name>A0AAW2MQF8_9LAMI</name>
<dbReference type="CDD" id="cd01657">
    <property type="entry name" value="Ribosomal_L7_archeal_euk"/>
    <property type="match status" value="1"/>
</dbReference>
<dbReference type="Pfam" id="PF08079">
    <property type="entry name" value="Ribosomal_L30_N"/>
    <property type="match status" value="1"/>
</dbReference>
<keyword evidence="2 8" id="KW-0689">Ribosomal protein</keyword>
<dbReference type="InterPro" id="IPR035808">
    <property type="entry name" value="Ribosomal_uL30_euk_arc"/>
</dbReference>
<dbReference type="AlphaFoldDB" id="A0AAW2MQF8"/>
<accession>A0AAW2MQF8</accession>
<feature type="region of interest" description="Disordered" evidence="5">
    <location>
        <begin position="1"/>
        <end position="84"/>
    </location>
</feature>
<evidence type="ECO:0000256" key="3">
    <source>
        <dbReference type="ARBA" id="ARBA00023274"/>
    </source>
</evidence>
<dbReference type="InterPro" id="IPR036919">
    <property type="entry name" value="Ribo_uL30_ferredoxin-like_sf"/>
</dbReference>
<dbReference type="PROSITE" id="PS00634">
    <property type="entry name" value="RIBOSOMAL_L30"/>
    <property type="match status" value="1"/>
</dbReference>
<dbReference type="PANTHER" id="PTHR11524">
    <property type="entry name" value="60S RIBOSOMAL PROTEIN L7"/>
    <property type="match status" value="1"/>
</dbReference>
<evidence type="ECO:0000256" key="1">
    <source>
        <dbReference type="ARBA" id="ARBA00007594"/>
    </source>
</evidence>
<dbReference type="GO" id="GO:0022625">
    <property type="term" value="C:cytosolic large ribosomal subunit"/>
    <property type="evidence" value="ECO:0007669"/>
    <property type="project" value="TreeGrafter"/>
</dbReference>
<dbReference type="GO" id="GO:0000463">
    <property type="term" value="P:maturation of LSU-rRNA from tricistronic rRNA transcript (SSU-rRNA, 5.8S rRNA, LSU-rRNA)"/>
    <property type="evidence" value="ECO:0007669"/>
    <property type="project" value="TreeGrafter"/>
</dbReference>
<proteinExistence type="inferred from homology"/>
<organism evidence="8">
    <name type="scientific">Sesamum angustifolium</name>
    <dbReference type="NCBI Taxonomy" id="2727405"/>
    <lineage>
        <taxon>Eukaryota</taxon>
        <taxon>Viridiplantae</taxon>
        <taxon>Streptophyta</taxon>
        <taxon>Embryophyta</taxon>
        <taxon>Tracheophyta</taxon>
        <taxon>Spermatophyta</taxon>
        <taxon>Magnoliopsida</taxon>
        <taxon>eudicotyledons</taxon>
        <taxon>Gunneridae</taxon>
        <taxon>Pentapetalae</taxon>
        <taxon>asterids</taxon>
        <taxon>lamiids</taxon>
        <taxon>Lamiales</taxon>
        <taxon>Pedaliaceae</taxon>
        <taxon>Sesamum</taxon>
    </lineage>
</organism>
<keyword evidence="4" id="KW-0175">Coiled coil</keyword>
<evidence type="ECO:0000259" key="7">
    <source>
        <dbReference type="Pfam" id="PF08079"/>
    </source>
</evidence>
<feature type="compositionally biased region" description="Basic and acidic residues" evidence="5">
    <location>
        <begin position="1"/>
        <end position="29"/>
    </location>
</feature>
<reference evidence="8" key="2">
    <citation type="journal article" date="2024" name="Plant">
        <title>Genomic evolution and insights into agronomic trait innovations of Sesamum species.</title>
        <authorList>
            <person name="Miao H."/>
            <person name="Wang L."/>
            <person name="Qu L."/>
            <person name="Liu H."/>
            <person name="Sun Y."/>
            <person name="Le M."/>
            <person name="Wang Q."/>
            <person name="Wei S."/>
            <person name="Zheng Y."/>
            <person name="Lin W."/>
            <person name="Duan Y."/>
            <person name="Cao H."/>
            <person name="Xiong S."/>
            <person name="Wang X."/>
            <person name="Wei L."/>
            <person name="Li C."/>
            <person name="Ma Q."/>
            <person name="Ju M."/>
            <person name="Zhao R."/>
            <person name="Li G."/>
            <person name="Mu C."/>
            <person name="Tian Q."/>
            <person name="Mei H."/>
            <person name="Zhang T."/>
            <person name="Gao T."/>
            <person name="Zhang H."/>
        </authorList>
    </citation>
    <scope>NUCLEOTIDE SEQUENCE</scope>
    <source>
        <strain evidence="8">G01</strain>
    </source>
</reference>
<dbReference type="Gene3D" id="3.30.1390.20">
    <property type="entry name" value="Ribosomal protein L30, ferredoxin-like fold domain"/>
    <property type="match status" value="2"/>
</dbReference>
<feature type="domain" description="Large ribosomal subunit protein uL30-like ferredoxin-like fold" evidence="6">
    <location>
        <begin position="311"/>
        <end position="361"/>
    </location>
</feature>
<dbReference type="InterPro" id="IPR039699">
    <property type="entry name" value="Ribosomal_uL30"/>
</dbReference>
<gene>
    <name evidence="8" type="ORF">Sangu_1515100</name>
</gene>
<evidence type="ECO:0000313" key="8">
    <source>
        <dbReference type="EMBL" id="KAL0333589.1"/>
    </source>
</evidence>
<dbReference type="EMBL" id="JACGWK010000009">
    <property type="protein sequence ID" value="KAL0333589.1"/>
    <property type="molecule type" value="Genomic_DNA"/>
</dbReference>
<dbReference type="FunFam" id="3.30.1390.20:FF:000003">
    <property type="entry name" value="60S ribosomal protein L7"/>
    <property type="match status" value="1"/>
</dbReference>
<dbReference type="FunFam" id="3.30.1390.20:FF:000002">
    <property type="entry name" value="60S ribosomal protein L7"/>
    <property type="match status" value="1"/>
</dbReference>
<dbReference type="GO" id="GO:0003735">
    <property type="term" value="F:structural constituent of ribosome"/>
    <property type="evidence" value="ECO:0007669"/>
    <property type="project" value="TreeGrafter"/>
</dbReference>
<dbReference type="InterPro" id="IPR012988">
    <property type="entry name" value="Ribosomal_uL30_N_euk"/>
</dbReference>
<comment type="caution">
    <text evidence="8">The sequence shown here is derived from an EMBL/GenBank/DDBJ whole genome shotgun (WGS) entry which is preliminary data.</text>
</comment>
<dbReference type="NCBIfam" id="TIGR01310">
    <property type="entry name" value="uL30_euk"/>
    <property type="match status" value="1"/>
</dbReference>
<dbReference type="GO" id="GO:0003723">
    <property type="term" value="F:RNA binding"/>
    <property type="evidence" value="ECO:0007669"/>
    <property type="project" value="InterPro"/>
</dbReference>
<reference evidence="8" key="1">
    <citation type="submission" date="2020-06" db="EMBL/GenBank/DDBJ databases">
        <authorList>
            <person name="Li T."/>
            <person name="Hu X."/>
            <person name="Zhang T."/>
            <person name="Song X."/>
            <person name="Zhang H."/>
            <person name="Dai N."/>
            <person name="Sheng W."/>
            <person name="Hou X."/>
            <person name="Wei L."/>
        </authorList>
    </citation>
    <scope>NUCLEOTIDE SEQUENCE</scope>
    <source>
        <strain evidence="8">G01</strain>
        <tissue evidence="8">Leaf</tissue>
    </source>
</reference>
<evidence type="ECO:0000256" key="5">
    <source>
        <dbReference type="SAM" id="MobiDB-lite"/>
    </source>
</evidence>
<dbReference type="InterPro" id="IPR016082">
    <property type="entry name" value="Ribosomal_uL30_ferredoxin-like"/>
</dbReference>
<evidence type="ECO:0000256" key="4">
    <source>
        <dbReference type="SAM" id="Coils"/>
    </source>
</evidence>